<keyword evidence="1" id="KW-0175">Coiled coil</keyword>
<sequence>MPTSDKIWSCFSSTFCCPLADQLGTDDKQQVLENNTKCATSLAEDPRVDDILSYRLDLPSRDPSTKWNLSYEKPVQDIEEELNWSLKRNKELTSRIHELEDFMCAKVKDSGSQSTFCDKLKQELEQSLKEKRQAEGRVQKAEQSIRDLKHEMAILQKRLQQAENPSPGSLSSGTPPLLSPLPPAAGSIRSHVLVTQRPLSLWNTLQISRGYGEEDSLTTVSGGSYHLKQHAMTEILQMIRHGVPLKPVTPCKKATLSPCDTHPVSSPDMRECIQERGQQEAQEGAKSLQPDVSLEVSRSCSPDQGQMQGDAGPEECRDQEHFLDYKNLSLRKVGKSESSTDNTQSSTTVTCDSEDKKACSVSFHNSELPQPWRKSIDRGQLPCSMADIQGPSNKNCIEGLVKTTSDQEIDVLEPCATSSTVSMDLLVY</sequence>
<evidence type="ECO:0000313" key="4">
    <source>
        <dbReference type="RefSeq" id="XP_030055499.1"/>
    </source>
</evidence>
<accession>A0A6P7XYG2</accession>
<feature type="region of interest" description="Disordered" evidence="2">
    <location>
        <begin position="273"/>
        <end position="316"/>
    </location>
</feature>
<dbReference type="KEGG" id="muo:115468114"/>
<dbReference type="OrthoDB" id="8775725at2759"/>
<gene>
    <name evidence="4" type="primary">LOC115468114</name>
</gene>
<evidence type="ECO:0000313" key="3">
    <source>
        <dbReference type="Proteomes" id="UP000515156"/>
    </source>
</evidence>
<dbReference type="RefSeq" id="XP_030055499.1">
    <property type="nucleotide sequence ID" value="XM_030199639.1"/>
</dbReference>
<dbReference type="GO" id="GO:0005737">
    <property type="term" value="C:cytoplasm"/>
    <property type="evidence" value="ECO:0007669"/>
    <property type="project" value="TreeGrafter"/>
</dbReference>
<name>A0A6P7XYG2_9AMPH</name>
<organism evidence="3 4">
    <name type="scientific">Microcaecilia unicolor</name>
    <dbReference type="NCBI Taxonomy" id="1415580"/>
    <lineage>
        <taxon>Eukaryota</taxon>
        <taxon>Metazoa</taxon>
        <taxon>Chordata</taxon>
        <taxon>Craniata</taxon>
        <taxon>Vertebrata</taxon>
        <taxon>Euteleostomi</taxon>
        <taxon>Amphibia</taxon>
        <taxon>Gymnophiona</taxon>
        <taxon>Siphonopidae</taxon>
        <taxon>Microcaecilia</taxon>
    </lineage>
</organism>
<dbReference type="InterPro" id="IPR024849">
    <property type="entry name" value="Shootin-1"/>
</dbReference>
<dbReference type="PANTHER" id="PTHR46606:SF1">
    <property type="entry name" value="SHOOTIN-1"/>
    <property type="match status" value="1"/>
</dbReference>
<dbReference type="Proteomes" id="UP000515156">
    <property type="component" value="Chromosome 4"/>
</dbReference>
<dbReference type="PANTHER" id="PTHR46606">
    <property type="entry name" value="SHOOTIN-1"/>
    <property type="match status" value="1"/>
</dbReference>
<dbReference type="InParanoid" id="A0A6P7XYG2"/>
<dbReference type="GeneID" id="115468114"/>
<evidence type="ECO:0000256" key="1">
    <source>
        <dbReference type="SAM" id="Coils"/>
    </source>
</evidence>
<dbReference type="GO" id="GO:0048812">
    <property type="term" value="P:neuron projection morphogenesis"/>
    <property type="evidence" value="ECO:0007669"/>
    <property type="project" value="TreeGrafter"/>
</dbReference>
<reference evidence="4" key="1">
    <citation type="submission" date="2025-08" db="UniProtKB">
        <authorList>
            <consortium name="RefSeq"/>
        </authorList>
    </citation>
    <scope>IDENTIFICATION</scope>
</reference>
<dbReference type="AlphaFoldDB" id="A0A6P7XYG2"/>
<dbReference type="GO" id="GO:0044295">
    <property type="term" value="C:axonal growth cone"/>
    <property type="evidence" value="ECO:0007669"/>
    <property type="project" value="TreeGrafter"/>
</dbReference>
<dbReference type="GO" id="GO:0031252">
    <property type="term" value="C:cell leading edge"/>
    <property type="evidence" value="ECO:0007669"/>
    <property type="project" value="TreeGrafter"/>
</dbReference>
<feature type="coiled-coil region" evidence="1">
    <location>
        <begin position="117"/>
        <end position="165"/>
    </location>
</feature>
<protein>
    <submittedName>
        <fullName evidence="4">Shootin-1-like</fullName>
    </submittedName>
</protein>
<feature type="compositionally biased region" description="Polar residues" evidence="2">
    <location>
        <begin position="296"/>
        <end position="307"/>
    </location>
</feature>
<evidence type="ECO:0000256" key="2">
    <source>
        <dbReference type="SAM" id="MobiDB-lite"/>
    </source>
</evidence>
<dbReference type="GO" id="GO:2001224">
    <property type="term" value="P:positive regulation of neuron migration"/>
    <property type="evidence" value="ECO:0007669"/>
    <property type="project" value="TreeGrafter"/>
</dbReference>
<keyword evidence="3" id="KW-1185">Reference proteome</keyword>
<proteinExistence type="predicted"/>